<dbReference type="Proteomes" id="UP000559987">
    <property type="component" value="Unassembled WGS sequence"/>
</dbReference>
<evidence type="ECO:0000313" key="10">
    <source>
        <dbReference type="Proteomes" id="UP000559987"/>
    </source>
</evidence>
<keyword evidence="2 8" id="KW-0732">Signal</keyword>
<keyword evidence="6 9" id="KW-0449">Lipoprotein</keyword>
<protein>
    <submittedName>
        <fullName evidence="9">Putative small lipoprotein YifL</fullName>
    </submittedName>
</protein>
<evidence type="ECO:0000256" key="6">
    <source>
        <dbReference type="ARBA" id="ARBA00023288"/>
    </source>
</evidence>
<dbReference type="NCBIfam" id="NF047847">
    <property type="entry name" value="SS_mature_LptM"/>
    <property type="match status" value="1"/>
</dbReference>
<dbReference type="AlphaFoldDB" id="A0A839UTD6"/>
<evidence type="ECO:0000256" key="3">
    <source>
        <dbReference type="ARBA" id="ARBA00023136"/>
    </source>
</evidence>
<keyword evidence="10" id="KW-1185">Reference proteome</keyword>
<dbReference type="Pfam" id="PF13627">
    <property type="entry name" value="LptM_cons"/>
    <property type="match status" value="1"/>
</dbReference>
<gene>
    <name evidence="9" type="ORF">FHS30_002902</name>
</gene>
<keyword evidence="5" id="KW-0998">Cell outer membrane</keyword>
<evidence type="ECO:0000313" key="9">
    <source>
        <dbReference type="EMBL" id="MBB3169689.1"/>
    </source>
</evidence>
<evidence type="ECO:0000256" key="5">
    <source>
        <dbReference type="ARBA" id="ARBA00023237"/>
    </source>
</evidence>
<reference evidence="9 10" key="1">
    <citation type="submission" date="2020-08" db="EMBL/GenBank/DDBJ databases">
        <title>Genomic Encyclopedia of Type Strains, Phase III (KMG-III): the genomes of soil and plant-associated and newly described type strains.</title>
        <authorList>
            <person name="Whitman W."/>
        </authorList>
    </citation>
    <scope>NUCLEOTIDE SEQUENCE [LARGE SCALE GENOMIC DNA]</scope>
    <source>
        <strain evidence="9 10">CECT 8571</strain>
    </source>
</reference>
<evidence type="ECO:0000256" key="2">
    <source>
        <dbReference type="ARBA" id="ARBA00022729"/>
    </source>
</evidence>
<evidence type="ECO:0000256" key="7">
    <source>
        <dbReference type="SAM" id="MobiDB-lite"/>
    </source>
</evidence>
<dbReference type="InterPro" id="IPR032831">
    <property type="entry name" value="LptM_cons"/>
</dbReference>
<comment type="subcellular location">
    <subcellularLocation>
        <location evidence="1">Cell outer membrane</location>
        <topology evidence="1">Lipid-anchor</topology>
    </subcellularLocation>
</comment>
<accession>A0A839UTD6</accession>
<dbReference type="RefSeq" id="WP_183911185.1">
    <property type="nucleotide sequence ID" value="NZ_JACHXZ010000004.1"/>
</dbReference>
<keyword evidence="4" id="KW-0564">Palmitate</keyword>
<feature type="signal peptide" evidence="8">
    <location>
        <begin position="1"/>
        <end position="15"/>
    </location>
</feature>
<name>A0A839UTD6_9GAMM</name>
<feature type="region of interest" description="Disordered" evidence="7">
    <location>
        <begin position="24"/>
        <end position="43"/>
    </location>
</feature>
<proteinExistence type="predicted"/>
<evidence type="ECO:0000256" key="8">
    <source>
        <dbReference type="SAM" id="SignalP"/>
    </source>
</evidence>
<feature type="chain" id="PRO_5032369396" evidence="8">
    <location>
        <begin position="16"/>
        <end position="43"/>
    </location>
</feature>
<dbReference type="GO" id="GO:0009279">
    <property type="term" value="C:cell outer membrane"/>
    <property type="evidence" value="ECO:0007669"/>
    <property type="project" value="UniProtKB-SubCell"/>
</dbReference>
<keyword evidence="3" id="KW-0472">Membrane</keyword>
<dbReference type="PROSITE" id="PS51257">
    <property type="entry name" value="PROKAR_LIPOPROTEIN"/>
    <property type="match status" value="1"/>
</dbReference>
<evidence type="ECO:0000256" key="4">
    <source>
        <dbReference type="ARBA" id="ARBA00023139"/>
    </source>
</evidence>
<dbReference type="EMBL" id="JACHXZ010000004">
    <property type="protein sequence ID" value="MBB3169689.1"/>
    <property type="molecule type" value="Genomic_DNA"/>
</dbReference>
<sequence>MNKAMLSLITVFLLAACGQTGPLVLPQDAPATEAQPSDERTGQ</sequence>
<comment type="caution">
    <text evidence="9">The sequence shown here is derived from an EMBL/GenBank/DDBJ whole genome shotgun (WGS) entry which is preliminary data.</text>
</comment>
<evidence type="ECO:0000256" key="1">
    <source>
        <dbReference type="ARBA" id="ARBA00004459"/>
    </source>
</evidence>
<organism evidence="9 10">
    <name type="scientific">Simiduia aestuariiviva</name>
    <dbReference type="NCBI Taxonomy" id="1510459"/>
    <lineage>
        <taxon>Bacteria</taxon>
        <taxon>Pseudomonadati</taxon>
        <taxon>Pseudomonadota</taxon>
        <taxon>Gammaproteobacteria</taxon>
        <taxon>Cellvibrionales</taxon>
        <taxon>Cellvibrionaceae</taxon>
        <taxon>Simiduia</taxon>
    </lineage>
</organism>